<protein>
    <submittedName>
        <fullName evidence="2">Uncharacterized protein</fullName>
    </submittedName>
</protein>
<evidence type="ECO:0000313" key="3">
    <source>
        <dbReference type="Proteomes" id="UP001374579"/>
    </source>
</evidence>
<comment type="caution">
    <text evidence="2">The sequence shown here is derived from an EMBL/GenBank/DDBJ whole genome shotgun (WGS) entry which is preliminary data.</text>
</comment>
<feature type="compositionally biased region" description="Polar residues" evidence="1">
    <location>
        <begin position="336"/>
        <end position="347"/>
    </location>
</feature>
<feature type="region of interest" description="Disordered" evidence="1">
    <location>
        <begin position="523"/>
        <end position="587"/>
    </location>
</feature>
<reference evidence="2 3" key="1">
    <citation type="submission" date="2024-02" db="EMBL/GenBank/DDBJ databases">
        <title>Chromosome-scale genome assembly of the rough periwinkle Littorina saxatilis.</title>
        <authorList>
            <person name="De Jode A."/>
            <person name="Faria R."/>
            <person name="Formenti G."/>
            <person name="Sims Y."/>
            <person name="Smith T.P."/>
            <person name="Tracey A."/>
            <person name="Wood J.M.D."/>
            <person name="Zagrodzka Z.B."/>
            <person name="Johannesson K."/>
            <person name="Butlin R.K."/>
            <person name="Leder E.H."/>
        </authorList>
    </citation>
    <scope>NUCLEOTIDE SEQUENCE [LARGE SCALE GENOMIC DNA]</scope>
    <source>
        <strain evidence="2">Snail1</strain>
        <tissue evidence="2">Muscle</tissue>
    </source>
</reference>
<keyword evidence="3" id="KW-1185">Reference proteome</keyword>
<sequence>MPASAPTVSSTLRSHGEVFVRADLKNRMERVRLDKQLKLLDKDQARHQYHINRQMRTMVTKWSGVSKTTGHSDQALPPDGPQDNVYEKCKHSKNKLSEKRLMEWKVRERQLEKFLRQFQPRPQTTPSGIKPRPSSSRPAFSPQSDVSVQRCKASGDERRRSVRSASGEDGCAARRRSASAVSFASRTEVIYHGGEDDRFSTTGEEQSLQRKEEEDDDLQDSNGNGLHMFRSGLRSVSSTSFNQYHDLGKRTVSTPLRNMRTTEDSANMSEIPEEAKNASPLGTTPPSPSEVADNLRSSRRDYKAFVRARSFTDTRFFVTKDNVLMTNPLQQTYRKLQGNSGSDSSAENIPKLGDGQLLVPPNAERPSSRSDIMSVSSYSSSEDLAENVFVANEEARGEGTSDSSLAVIDIEELSLCSDDGIVKTDSDKDDWVTADFLKKSESDNGNEWTTDNADGNSLRCESAIAELALEDYKNSLLPLRAASVAGPVKKLTTVEENEHISHVEEAEPGPMVLVSGRRHSFSPLLHHNRPATSHSTDSRRHSLFIGRKSTPQRPPKSLLMKRRQTSAGLLKNHTLSEAEKSNTSSLTSAMTVTPLLASKDSQQATSTTQKHGEDSADSSKHAQTRHHTHHVVKEGDFPSASGHNLRIPPLSRIPNPNSLQEDSDEETSSNAGGDRQPSHRRRELALEQPVGLRPSVSSLGTVIKAAMVFSKAARRRALSDMVDENNIDTREVIRRERLRMLQSRASVLSKIVSQFPVNGE</sequence>
<feature type="region of interest" description="Disordered" evidence="1">
    <location>
        <begin position="263"/>
        <end position="295"/>
    </location>
</feature>
<evidence type="ECO:0000313" key="2">
    <source>
        <dbReference type="EMBL" id="KAK7107861.1"/>
    </source>
</evidence>
<evidence type="ECO:0000256" key="1">
    <source>
        <dbReference type="SAM" id="MobiDB-lite"/>
    </source>
</evidence>
<feature type="compositionally biased region" description="Low complexity" evidence="1">
    <location>
        <begin position="131"/>
        <end position="144"/>
    </location>
</feature>
<feature type="region of interest" description="Disordered" evidence="1">
    <location>
        <begin position="336"/>
        <end position="373"/>
    </location>
</feature>
<feature type="region of interest" description="Disordered" evidence="1">
    <location>
        <begin position="114"/>
        <end position="178"/>
    </location>
</feature>
<feature type="region of interest" description="Disordered" evidence="1">
    <location>
        <begin position="194"/>
        <end position="225"/>
    </location>
</feature>
<accession>A0AAN9BK90</accession>
<feature type="compositionally biased region" description="Basic and acidic residues" evidence="1">
    <location>
        <begin position="610"/>
        <end position="620"/>
    </location>
</feature>
<gene>
    <name evidence="2" type="ORF">V1264_015703</name>
</gene>
<dbReference type="AlphaFoldDB" id="A0AAN9BK90"/>
<dbReference type="Proteomes" id="UP001374579">
    <property type="component" value="Unassembled WGS sequence"/>
</dbReference>
<name>A0AAN9BK90_9CAEN</name>
<dbReference type="EMBL" id="JBAMIC010000004">
    <property type="protein sequence ID" value="KAK7107861.1"/>
    <property type="molecule type" value="Genomic_DNA"/>
</dbReference>
<organism evidence="2 3">
    <name type="scientific">Littorina saxatilis</name>
    <dbReference type="NCBI Taxonomy" id="31220"/>
    <lineage>
        <taxon>Eukaryota</taxon>
        <taxon>Metazoa</taxon>
        <taxon>Spiralia</taxon>
        <taxon>Lophotrochozoa</taxon>
        <taxon>Mollusca</taxon>
        <taxon>Gastropoda</taxon>
        <taxon>Caenogastropoda</taxon>
        <taxon>Littorinimorpha</taxon>
        <taxon>Littorinoidea</taxon>
        <taxon>Littorinidae</taxon>
        <taxon>Littorina</taxon>
    </lineage>
</organism>
<proteinExistence type="predicted"/>
<feature type="region of interest" description="Disordered" evidence="1">
    <location>
        <begin position="599"/>
        <end position="682"/>
    </location>
</feature>
<feature type="compositionally biased region" description="Polar residues" evidence="1">
    <location>
        <begin position="599"/>
        <end position="609"/>
    </location>
</feature>
<feature type="region of interest" description="Disordered" evidence="1">
    <location>
        <begin position="64"/>
        <end position="87"/>
    </location>
</feature>